<evidence type="ECO:0008006" key="3">
    <source>
        <dbReference type="Google" id="ProtNLM"/>
    </source>
</evidence>
<keyword evidence="2" id="KW-1185">Reference proteome</keyword>
<comment type="caution">
    <text evidence="1">The sequence shown here is derived from an EMBL/GenBank/DDBJ whole genome shotgun (WGS) entry which is preliminary data.</text>
</comment>
<gene>
    <name evidence="1" type="ORF">Ciccas_003381</name>
</gene>
<organism evidence="1 2">
    <name type="scientific">Cichlidogyrus casuarinus</name>
    <dbReference type="NCBI Taxonomy" id="1844966"/>
    <lineage>
        <taxon>Eukaryota</taxon>
        <taxon>Metazoa</taxon>
        <taxon>Spiralia</taxon>
        <taxon>Lophotrochozoa</taxon>
        <taxon>Platyhelminthes</taxon>
        <taxon>Monogenea</taxon>
        <taxon>Monopisthocotylea</taxon>
        <taxon>Dactylogyridea</taxon>
        <taxon>Ancyrocephalidae</taxon>
        <taxon>Cichlidogyrus</taxon>
    </lineage>
</organism>
<evidence type="ECO:0000313" key="1">
    <source>
        <dbReference type="EMBL" id="KAL3317963.1"/>
    </source>
</evidence>
<accession>A0ABD2QEI8</accession>
<proteinExistence type="predicted"/>
<evidence type="ECO:0000313" key="2">
    <source>
        <dbReference type="Proteomes" id="UP001626550"/>
    </source>
</evidence>
<dbReference type="EMBL" id="JBJKFK010000305">
    <property type="protein sequence ID" value="KAL3317963.1"/>
    <property type="molecule type" value="Genomic_DNA"/>
</dbReference>
<dbReference type="Proteomes" id="UP001626550">
    <property type="component" value="Unassembled WGS sequence"/>
</dbReference>
<sequence>MYYQDPADPTRLLLVDQTQSQWTGPFQQQTSLPLTMPTPMMPLHILTPGNVPYGGFFIPVSYANTAPYVNRSKSMPRRTQNGLMFPRSPLLMHNRQASSQNSCSYPLDQQELKHPDFMRSRPRQMHSRMCQSFTQDYNPAPQNTRPNQSNYSSFLDNPQRASAETLLLAYLNQMNLSPTDQSSPRFMPNAAIATSDTQDTIFNASMSPPNNSSFFYQQPSMSPALPKKRMTTSESDCAQAQNSSSGFELLSVSREIIPPKVKVEEPVSVPPPASILKNRRRSRRMSEQRKKIAINDPRSCSRFRVIRVKDTQSRWLATGIDRPLTCLDVKLSNLPDCIKQLHRITSEKKKASAYERQFTHN</sequence>
<protein>
    <recommendedName>
        <fullName evidence="3">BHLH domain-containing protein</fullName>
    </recommendedName>
</protein>
<dbReference type="AlphaFoldDB" id="A0ABD2QEI8"/>
<name>A0ABD2QEI8_9PLAT</name>
<reference evidence="1 2" key="1">
    <citation type="submission" date="2024-11" db="EMBL/GenBank/DDBJ databases">
        <title>Adaptive evolution of stress response genes in parasites aligns with host niche diversity.</title>
        <authorList>
            <person name="Hahn C."/>
            <person name="Resl P."/>
        </authorList>
    </citation>
    <scope>NUCLEOTIDE SEQUENCE [LARGE SCALE GENOMIC DNA]</scope>
    <source>
        <strain evidence="1">EGGRZ-B1_66</strain>
        <tissue evidence="1">Body</tissue>
    </source>
</reference>